<evidence type="ECO:0000256" key="8">
    <source>
        <dbReference type="SAM" id="Phobius"/>
    </source>
</evidence>
<evidence type="ECO:0000256" key="2">
    <source>
        <dbReference type="ARBA" id="ARBA00008193"/>
    </source>
</evidence>
<feature type="region of interest" description="Disordered" evidence="7">
    <location>
        <begin position="243"/>
        <end position="269"/>
    </location>
</feature>
<keyword evidence="6 8" id="KW-0472">Membrane</keyword>
<name>A0ABU1ZUT5_9CORY</name>
<evidence type="ECO:0000256" key="3">
    <source>
        <dbReference type="ARBA" id="ARBA00022475"/>
    </source>
</evidence>
<evidence type="ECO:0000313" key="10">
    <source>
        <dbReference type="EMBL" id="MDR7328630.1"/>
    </source>
</evidence>
<sequence>MDTAALLTTLWVIGISAESVTAALSAGRLKFDWFGVSSLAALTALGGGTIRDIILDNYPLTWVEQPIYLLLCIVVALVTTQLSFLLRYFNRLFLVGDAIGLAAFAVLGTQVALSLGHGFIIAAVAAVLTGVSGGIMRDILSDRIPLVFTQDLYASIAVLTTAVYMAGLWLGIPEDWVIIISVLVAFITRVTTMDSKKGLPVFEFKDDAPMDPRLRFSARFVRRSVSAARRRAARLRQEATRYSLLNRTKRKMDPEPEQQWPPKAPDPDR</sequence>
<feature type="transmembrane region" description="Helical" evidence="8">
    <location>
        <begin position="67"/>
        <end position="86"/>
    </location>
</feature>
<feature type="transmembrane region" description="Helical" evidence="8">
    <location>
        <begin position="119"/>
        <end position="140"/>
    </location>
</feature>
<evidence type="ECO:0000256" key="1">
    <source>
        <dbReference type="ARBA" id="ARBA00004651"/>
    </source>
</evidence>
<organism evidence="10 11">
    <name type="scientific">Corynebacterium guangdongense</name>
    <dbReference type="NCBI Taxonomy" id="1783348"/>
    <lineage>
        <taxon>Bacteria</taxon>
        <taxon>Bacillati</taxon>
        <taxon>Actinomycetota</taxon>
        <taxon>Actinomycetes</taxon>
        <taxon>Mycobacteriales</taxon>
        <taxon>Corynebacteriaceae</taxon>
        <taxon>Corynebacterium</taxon>
    </lineage>
</organism>
<feature type="transmembrane region" description="Helical" evidence="8">
    <location>
        <begin position="93"/>
        <end position="113"/>
    </location>
</feature>
<evidence type="ECO:0000256" key="5">
    <source>
        <dbReference type="ARBA" id="ARBA00022989"/>
    </source>
</evidence>
<accession>A0ABU1ZUT5</accession>
<dbReference type="Pfam" id="PF03458">
    <property type="entry name" value="Gly_transporter"/>
    <property type="match status" value="2"/>
</dbReference>
<keyword evidence="3" id="KW-1003">Cell membrane</keyword>
<feature type="transmembrane region" description="Helical" evidence="8">
    <location>
        <begin position="176"/>
        <end position="192"/>
    </location>
</feature>
<keyword evidence="4 8" id="KW-0812">Transmembrane</keyword>
<evidence type="ECO:0000259" key="9">
    <source>
        <dbReference type="Pfam" id="PF03458"/>
    </source>
</evidence>
<evidence type="ECO:0000256" key="7">
    <source>
        <dbReference type="SAM" id="MobiDB-lite"/>
    </source>
</evidence>
<feature type="transmembrane region" description="Helical" evidence="8">
    <location>
        <begin position="152"/>
        <end position="170"/>
    </location>
</feature>
<keyword evidence="5 8" id="KW-1133">Transmembrane helix</keyword>
<evidence type="ECO:0000256" key="4">
    <source>
        <dbReference type="ARBA" id="ARBA00022692"/>
    </source>
</evidence>
<reference evidence="10" key="1">
    <citation type="submission" date="2023-07" db="EMBL/GenBank/DDBJ databases">
        <title>Sequencing the genomes of 1000 actinobacteria strains.</title>
        <authorList>
            <person name="Klenk H.-P."/>
        </authorList>
    </citation>
    <scope>NUCLEOTIDE SEQUENCE</scope>
    <source>
        <strain evidence="10">DSM 107476</strain>
    </source>
</reference>
<dbReference type="InterPro" id="IPR005115">
    <property type="entry name" value="Gly_transporter"/>
</dbReference>
<keyword evidence="11" id="KW-1185">Reference proteome</keyword>
<comment type="similarity">
    <text evidence="2">Belongs to the UPF0126 family.</text>
</comment>
<dbReference type="EMBL" id="JAVDXZ010000001">
    <property type="protein sequence ID" value="MDR7328630.1"/>
    <property type="molecule type" value="Genomic_DNA"/>
</dbReference>
<feature type="domain" description="Glycine transporter" evidence="9">
    <location>
        <begin position="10"/>
        <end position="80"/>
    </location>
</feature>
<dbReference type="RefSeq" id="WP_290197616.1">
    <property type="nucleotide sequence ID" value="NZ_CP047654.1"/>
</dbReference>
<evidence type="ECO:0000256" key="6">
    <source>
        <dbReference type="ARBA" id="ARBA00023136"/>
    </source>
</evidence>
<feature type="domain" description="Glycine transporter" evidence="9">
    <location>
        <begin position="96"/>
        <end position="166"/>
    </location>
</feature>
<dbReference type="PANTHER" id="PTHR30506:SF3">
    <property type="entry name" value="UPF0126 INNER MEMBRANE PROTEIN YADS-RELATED"/>
    <property type="match status" value="1"/>
</dbReference>
<proteinExistence type="inferred from homology"/>
<dbReference type="Proteomes" id="UP001180840">
    <property type="component" value="Unassembled WGS sequence"/>
</dbReference>
<comment type="subcellular location">
    <subcellularLocation>
        <location evidence="1">Cell membrane</location>
        <topology evidence="1">Multi-pass membrane protein</topology>
    </subcellularLocation>
</comment>
<protein>
    <submittedName>
        <fullName evidence="10">Membrane protein YeiH</fullName>
    </submittedName>
</protein>
<gene>
    <name evidence="10" type="ORF">J2S39_000306</name>
</gene>
<dbReference type="PANTHER" id="PTHR30506">
    <property type="entry name" value="INNER MEMBRANE PROTEIN"/>
    <property type="match status" value="1"/>
</dbReference>
<evidence type="ECO:0000313" key="11">
    <source>
        <dbReference type="Proteomes" id="UP001180840"/>
    </source>
</evidence>
<comment type="caution">
    <text evidence="10">The sequence shown here is derived from an EMBL/GenBank/DDBJ whole genome shotgun (WGS) entry which is preliminary data.</text>
</comment>